<feature type="domain" description="STAS" evidence="1">
    <location>
        <begin position="42"/>
        <end position="97"/>
    </location>
</feature>
<reference evidence="2 3" key="1">
    <citation type="submission" date="2016-12" db="EMBL/GenBank/DDBJ databases">
        <title>Izhakiella australiana sp. nov. of genus Izhakiella isolated from Australian desert.</title>
        <authorList>
            <person name="Ji M."/>
        </authorList>
    </citation>
    <scope>NUCLEOTIDE SEQUENCE [LARGE SCALE GENOMIC DNA]</scope>
    <source>
        <strain evidence="2 3">D4N98</strain>
    </source>
</reference>
<gene>
    <name evidence="2" type="ORF">BTJ39_14820</name>
</gene>
<dbReference type="InterPro" id="IPR036513">
    <property type="entry name" value="STAS_dom_sf"/>
</dbReference>
<dbReference type="PANTHER" id="PTHR35849">
    <property type="entry name" value="BLR2341 PROTEIN"/>
    <property type="match status" value="1"/>
</dbReference>
<dbReference type="InterPro" id="IPR049743">
    <property type="entry name" value="MlaB"/>
</dbReference>
<dbReference type="EMBL" id="MRUL01000010">
    <property type="protein sequence ID" value="OON39203.1"/>
    <property type="molecule type" value="Genomic_DNA"/>
</dbReference>
<dbReference type="Gene3D" id="3.30.750.24">
    <property type="entry name" value="STAS domain"/>
    <property type="match status" value="1"/>
</dbReference>
<sequence length="97" mass="10646">MSQPLSWTSTGGRLALTGRLNHETLLPLWQQRDELVKGVSQLDVSGLDQVDTAGLALLVHLREAAVKQNVTLQVTGITDRLRSLISLYNLQPLMAVD</sequence>
<dbReference type="NCBIfam" id="NF033618">
    <property type="entry name" value="mlaB_1"/>
    <property type="match status" value="1"/>
</dbReference>
<keyword evidence="3" id="KW-1185">Reference proteome</keyword>
<dbReference type="InterPro" id="IPR002645">
    <property type="entry name" value="STAS_dom"/>
</dbReference>
<dbReference type="RefSeq" id="WP_078003470.1">
    <property type="nucleotide sequence ID" value="NZ_MRUL01000010.1"/>
</dbReference>
<dbReference type="SUPFAM" id="SSF52091">
    <property type="entry name" value="SpoIIaa-like"/>
    <property type="match status" value="1"/>
</dbReference>
<proteinExistence type="predicted"/>
<dbReference type="STRING" id="1926881.BTJ39_14820"/>
<accession>A0A1S8YKJ7</accession>
<dbReference type="OrthoDB" id="5687860at2"/>
<dbReference type="InterPro" id="IPR052746">
    <property type="entry name" value="MlaB_ABC_Transporter"/>
</dbReference>
<dbReference type="AlphaFoldDB" id="A0A1S8YKJ7"/>
<name>A0A1S8YKJ7_9GAMM</name>
<dbReference type="CDD" id="cd07043">
    <property type="entry name" value="STAS_anti-anti-sigma_factors"/>
    <property type="match status" value="1"/>
</dbReference>
<evidence type="ECO:0000259" key="1">
    <source>
        <dbReference type="PROSITE" id="PS50801"/>
    </source>
</evidence>
<dbReference type="Proteomes" id="UP000190667">
    <property type="component" value="Unassembled WGS sequence"/>
</dbReference>
<protein>
    <submittedName>
        <fullName evidence="2">Anti-sigma B factor antagonist</fullName>
    </submittedName>
</protein>
<dbReference type="PANTHER" id="PTHR35849:SF1">
    <property type="entry name" value="INTERMEMBRANE PHOSPHOLIPID TRANSPORT SYSTEM BINDING PROTEIN MLAB"/>
    <property type="match status" value="1"/>
</dbReference>
<evidence type="ECO:0000313" key="2">
    <source>
        <dbReference type="EMBL" id="OON39203.1"/>
    </source>
</evidence>
<dbReference type="PROSITE" id="PS50801">
    <property type="entry name" value="STAS"/>
    <property type="match status" value="1"/>
</dbReference>
<dbReference type="InterPro" id="IPR058548">
    <property type="entry name" value="MlaB-like_STAS"/>
</dbReference>
<evidence type="ECO:0000313" key="3">
    <source>
        <dbReference type="Proteomes" id="UP000190667"/>
    </source>
</evidence>
<comment type="caution">
    <text evidence="2">The sequence shown here is derived from an EMBL/GenBank/DDBJ whole genome shotgun (WGS) entry which is preliminary data.</text>
</comment>
<dbReference type="Pfam" id="PF13466">
    <property type="entry name" value="STAS_2"/>
    <property type="match status" value="1"/>
</dbReference>
<organism evidence="2 3">
    <name type="scientific">Izhakiella australiensis</name>
    <dbReference type="NCBI Taxonomy" id="1926881"/>
    <lineage>
        <taxon>Bacteria</taxon>
        <taxon>Pseudomonadati</taxon>
        <taxon>Pseudomonadota</taxon>
        <taxon>Gammaproteobacteria</taxon>
        <taxon>Enterobacterales</taxon>
        <taxon>Erwiniaceae</taxon>
        <taxon>Izhakiella</taxon>
    </lineage>
</organism>